<dbReference type="SUPFAM" id="SSF69118">
    <property type="entry name" value="AhpD-like"/>
    <property type="match status" value="1"/>
</dbReference>
<keyword evidence="2" id="KW-1185">Reference proteome</keyword>
<dbReference type="RefSeq" id="WP_061274997.1">
    <property type="nucleotide sequence ID" value="NZ_CBCRXN010000047.1"/>
</dbReference>
<dbReference type="STRING" id="1220579.GCA_001571345_02256"/>
<comment type="caution">
    <text evidence="1">The sequence shown here is derived from an EMBL/GenBank/DDBJ whole genome shotgun (WGS) entry which is preliminary data.</text>
</comment>
<dbReference type="Gene3D" id="1.20.1290.10">
    <property type="entry name" value="AhpD-like"/>
    <property type="match status" value="1"/>
</dbReference>
<gene>
    <name evidence="1" type="ORF">CFR75_11805</name>
</gene>
<dbReference type="EMBL" id="NKUC01000026">
    <property type="protein sequence ID" value="PYD56303.1"/>
    <property type="molecule type" value="Genomic_DNA"/>
</dbReference>
<dbReference type="OrthoDB" id="5077630at2"/>
<dbReference type="InterPro" id="IPR029032">
    <property type="entry name" value="AhpD-like"/>
</dbReference>
<accession>A0A318PS38</accession>
<evidence type="ECO:0000313" key="1">
    <source>
        <dbReference type="EMBL" id="PYD56303.1"/>
    </source>
</evidence>
<organism evidence="1 2">
    <name type="scientific">Komagataeibacter xylinus</name>
    <name type="common">Gluconacetobacter xylinus</name>
    <dbReference type="NCBI Taxonomy" id="28448"/>
    <lineage>
        <taxon>Bacteria</taxon>
        <taxon>Pseudomonadati</taxon>
        <taxon>Pseudomonadota</taxon>
        <taxon>Alphaproteobacteria</taxon>
        <taxon>Acetobacterales</taxon>
        <taxon>Acetobacteraceae</taxon>
        <taxon>Komagataeibacter</taxon>
    </lineage>
</organism>
<dbReference type="Proteomes" id="UP000248257">
    <property type="component" value="Unassembled WGS sequence"/>
</dbReference>
<name>A0A318PS38_KOMXY</name>
<proteinExistence type="predicted"/>
<sequence>MSNPFSTFGSLSAQSRSGEVQAALAERAKIMQLCDASGQAVVTPAACGNLPHAQRCAIAIRIARANGSEELATTYATLFATMQPTPEVAAIADGAGGADARGAAILSYVDTVTLTPAKASRAHIDALLGAGLTDSDVVSLAELVACINFQARVLAGVRLVEETFA</sequence>
<protein>
    <submittedName>
        <fullName evidence="1">Uncharacterized protein</fullName>
    </submittedName>
</protein>
<dbReference type="AlphaFoldDB" id="A0A318PS38"/>
<evidence type="ECO:0000313" key="2">
    <source>
        <dbReference type="Proteomes" id="UP000248257"/>
    </source>
</evidence>
<reference evidence="1 2" key="1">
    <citation type="submission" date="2017-07" db="EMBL/GenBank/DDBJ databases">
        <title>A draft genome sequence of Komagataeibacter xylinus LMG 1515.</title>
        <authorList>
            <person name="Skraban J."/>
            <person name="Cleenwerck I."/>
            <person name="Vandamme P."/>
            <person name="Trcek J."/>
        </authorList>
    </citation>
    <scope>NUCLEOTIDE SEQUENCE [LARGE SCALE GENOMIC DNA]</scope>
    <source>
        <strain evidence="1 2">LMG 1515</strain>
    </source>
</reference>